<dbReference type="Proteomes" id="UP001165384">
    <property type="component" value="Unassembled WGS sequence"/>
</dbReference>
<protein>
    <submittedName>
        <fullName evidence="1">Uncharacterized protein</fullName>
    </submittedName>
</protein>
<accession>A0ABS9K7B8</accession>
<reference evidence="1" key="1">
    <citation type="submission" date="2022-01" db="EMBL/GenBank/DDBJ databases">
        <authorList>
            <person name="Jo J.-H."/>
            <person name="Im W.-T."/>
        </authorList>
    </citation>
    <scope>NUCLEOTIDE SEQUENCE</scope>
    <source>
        <strain evidence="1">XY25</strain>
    </source>
</reference>
<sequence>MAALGFSGGEALAASVDLVLVSYDPRQVYRAIYGAAQGLARGDISRSRLQYSVRRLSEFQTRTRPAVRG</sequence>
<dbReference type="EMBL" id="JAKLTN010000007">
    <property type="protein sequence ID" value="MCG2579025.1"/>
    <property type="molecule type" value="Genomic_DNA"/>
</dbReference>
<proteinExistence type="predicted"/>
<keyword evidence="2" id="KW-1185">Reference proteome</keyword>
<comment type="caution">
    <text evidence="1">The sequence shown here is derived from an EMBL/GenBank/DDBJ whole genome shotgun (WGS) entry which is preliminary data.</text>
</comment>
<evidence type="ECO:0000313" key="1">
    <source>
        <dbReference type="EMBL" id="MCG2579025.1"/>
    </source>
</evidence>
<dbReference type="RefSeq" id="WP_275712457.1">
    <property type="nucleotide sequence ID" value="NZ_JAKLTN010000007.1"/>
</dbReference>
<evidence type="ECO:0000313" key="2">
    <source>
        <dbReference type="Proteomes" id="UP001165384"/>
    </source>
</evidence>
<organism evidence="1 2">
    <name type="scientific">Dechloromonas hankyongensis</name>
    <dbReference type="NCBI Taxonomy" id="2908002"/>
    <lineage>
        <taxon>Bacteria</taxon>
        <taxon>Pseudomonadati</taxon>
        <taxon>Pseudomonadota</taxon>
        <taxon>Betaproteobacteria</taxon>
        <taxon>Rhodocyclales</taxon>
        <taxon>Azonexaceae</taxon>
        <taxon>Dechloromonas</taxon>
    </lineage>
</organism>
<gene>
    <name evidence="1" type="ORF">LZ012_18695</name>
</gene>
<name>A0ABS9K7B8_9RHOO</name>